<feature type="compositionally biased region" description="Polar residues" evidence="1">
    <location>
        <begin position="87"/>
        <end position="113"/>
    </location>
</feature>
<gene>
    <name evidence="2" type="ORF">SeLEV6574_g04349</name>
</gene>
<dbReference type="EMBL" id="QEAM01000171">
    <property type="protein sequence ID" value="TPX44689.1"/>
    <property type="molecule type" value="Genomic_DNA"/>
</dbReference>
<evidence type="ECO:0000256" key="1">
    <source>
        <dbReference type="SAM" id="MobiDB-lite"/>
    </source>
</evidence>
<accession>A0A507CZP5</accession>
<feature type="region of interest" description="Disordered" evidence="1">
    <location>
        <begin position="83"/>
        <end position="113"/>
    </location>
</feature>
<sequence>MGEQEGTVGHDAVRQAVLPYFRMSVLQEISGTSSRRLMSNVMGGGSSKGKLEQCKLAVEKTHAYAAAQSVGSKLSERIVRLAPTQPAEESSNSETTCTANGHNSRPNQKQDPQNWLAQVWSSIEIIETKYSSQEVTSIDTWRSAMKSDWMLLTDDEKCAPPAATLKTVASLLAAGRKSGTDKARIISGIDSIRADLPTNPPKKRKRLVVTCSIDSMLPLPLSFAEFCGIETVLVDHRGFDAFGQ</sequence>
<evidence type="ECO:0000313" key="3">
    <source>
        <dbReference type="Proteomes" id="UP000320475"/>
    </source>
</evidence>
<evidence type="ECO:0000313" key="2">
    <source>
        <dbReference type="EMBL" id="TPX44689.1"/>
    </source>
</evidence>
<dbReference type="VEuPathDB" id="FungiDB:SeMB42_g08016"/>
<protein>
    <submittedName>
        <fullName evidence="2">Uncharacterized protein</fullName>
    </submittedName>
</protein>
<dbReference type="AlphaFoldDB" id="A0A507CZP5"/>
<comment type="caution">
    <text evidence="2">The sequence shown here is derived from an EMBL/GenBank/DDBJ whole genome shotgun (WGS) entry which is preliminary data.</text>
</comment>
<proteinExistence type="predicted"/>
<name>A0A507CZP5_9FUNG</name>
<organism evidence="2 3">
    <name type="scientific">Synchytrium endobioticum</name>
    <dbReference type="NCBI Taxonomy" id="286115"/>
    <lineage>
        <taxon>Eukaryota</taxon>
        <taxon>Fungi</taxon>
        <taxon>Fungi incertae sedis</taxon>
        <taxon>Chytridiomycota</taxon>
        <taxon>Chytridiomycota incertae sedis</taxon>
        <taxon>Chytridiomycetes</taxon>
        <taxon>Synchytriales</taxon>
        <taxon>Synchytriaceae</taxon>
        <taxon>Synchytrium</taxon>
    </lineage>
</organism>
<dbReference type="Proteomes" id="UP000320475">
    <property type="component" value="Unassembled WGS sequence"/>
</dbReference>
<reference evidence="2 3" key="1">
    <citation type="journal article" date="2019" name="Sci. Rep.">
        <title>Comparative genomics of chytrid fungi reveal insights into the obligate biotrophic and pathogenic lifestyle of Synchytrium endobioticum.</title>
        <authorList>
            <person name="van de Vossenberg B.T.L.H."/>
            <person name="Warris S."/>
            <person name="Nguyen H.D.T."/>
            <person name="van Gent-Pelzer M.P.E."/>
            <person name="Joly D.L."/>
            <person name="van de Geest H.C."/>
            <person name="Bonants P.J.M."/>
            <person name="Smith D.S."/>
            <person name="Levesque C.A."/>
            <person name="van der Lee T.A.J."/>
        </authorList>
    </citation>
    <scope>NUCLEOTIDE SEQUENCE [LARGE SCALE GENOMIC DNA]</scope>
    <source>
        <strain evidence="2 3">LEV6574</strain>
    </source>
</reference>